<evidence type="ECO:0000313" key="2">
    <source>
        <dbReference type="Proteomes" id="UP000824881"/>
    </source>
</evidence>
<organism evidence="1 2">
    <name type="scientific">Pleurotus cornucopiae</name>
    <name type="common">Cornucopia mushroom</name>
    <dbReference type="NCBI Taxonomy" id="5321"/>
    <lineage>
        <taxon>Eukaryota</taxon>
        <taxon>Fungi</taxon>
        <taxon>Dikarya</taxon>
        <taxon>Basidiomycota</taxon>
        <taxon>Agaricomycotina</taxon>
        <taxon>Agaricomycetes</taxon>
        <taxon>Agaricomycetidae</taxon>
        <taxon>Agaricales</taxon>
        <taxon>Pleurotineae</taxon>
        <taxon>Pleurotaceae</taxon>
        <taxon>Pleurotus</taxon>
    </lineage>
</organism>
<reference evidence="1 2" key="1">
    <citation type="journal article" date="2021" name="Appl. Environ. Microbiol.">
        <title>Genetic linkage and physical mapping for an oyster mushroom Pleurotus cornucopiae and QTL analysis for the trait cap color.</title>
        <authorList>
            <person name="Zhang Y."/>
            <person name="Gao W."/>
            <person name="Sonnenberg A."/>
            <person name="Chen Q."/>
            <person name="Zhang J."/>
            <person name="Huang C."/>
        </authorList>
    </citation>
    <scope>NUCLEOTIDE SEQUENCE [LARGE SCALE GENOMIC DNA]</scope>
    <source>
        <strain evidence="1">CCMSSC00406</strain>
    </source>
</reference>
<comment type="caution">
    <text evidence="1">The sequence shown here is derived from an EMBL/GenBank/DDBJ whole genome shotgun (WGS) entry which is preliminary data.</text>
</comment>
<dbReference type="Proteomes" id="UP000824881">
    <property type="component" value="Unassembled WGS sequence"/>
</dbReference>
<name>A0ACB7IQT3_PLECO</name>
<evidence type="ECO:0000313" key="1">
    <source>
        <dbReference type="EMBL" id="KAG9220330.1"/>
    </source>
</evidence>
<protein>
    <submittedName>
        <fullName evidence="1">Uncharacterized protein</fullName>
    </submittedName>
</protein>
<keyword evidence="2" id="KW-1185">Reference proteome</keyword>
<accession>A0ACB7IQT3</accession>
<gene>
    <name evidence="1" type="ORF">CCMSSC00406_0006395</name>
</gene>
<proteinExistence type="predicted"/>
<sequence length="235" mass="25053">MPRIGNGDGEKGGPGWKTKGRLVETRHARRYTKNQAVGDNDDKPWRWRTLDRSTPTQSYNPPLPHFPLVLRPACRCATIVVKAAAFALWIYGVRRTVGSRRNGDSAHCSCESLGAPVDSALRGSGSGKGQADTSKGQRVHSQLRSGSSRVASALNLPHSALSGQSFHFAGLTGTLALGSRANPVRILGGYRTRIGGVDSLSSSEVIPRTFPFTTDAPNGQATPGGSANPWPTLQR</sequence>
<dbReference type="EMBL" id="WQMT02000007">
    <property type="protein sequence ID" value="KAG9220330.1"/>
    <property type="molecule type" value="Genomic_DNA"/>
</dbReference>